<keyword evidence="2" id="KW-1185">Reference proteome</keyword>
<organism evidence="1 2">
    <name type="scientific">Streptomyces albospinus</name>
    <dbReference type="NCBI Taxonomy" id="285515"/>
    <lineage>
        <taxon>Bacteria</taxon>
        <taxon>Bacillati</taxon>
        <taxon>Actinomycetota</taxon>
        <taxon>Actinomycetes</taxon>
        <taxon>Kitasatosporales</taxon>
        <taxon>Streptomycetaceae</taxon>
        <taxon>Streptomyces</taxon>
    </lineage>
</organism>
<protein>
    <submittedName>
        <fullName evidence="1">Uncharacterized protein</fullName>
    </submittedName>
</protein>
<proteinExistence type="predicted"/>
<sequence length="73" mass="8452">MDLEDFYLKSLLPNYNILTEAGSSFGYKHSEVTRLKMETNYSEERRLIIANLNTAKTFNSETIEAMKKSALNR</sequence>
<name>A0ABQ2VLV5_9ACTN</name>
<dbReference type="Proteomes" id="UP000654471">
    <property type="component" value="Unassembled WGS sequence"/>
</dbReference>
<accession>A0ABQ2VLV5</accession>
<dbReference type="EMBL" id="BMRP01000034">
    <property type="protein sequence ID" value="GGU89457.1"/>
    <property type="molecule type" value="Genomic_DNA"/>
</dbReference>
<gene>
    <name evidence="1" type="ORF">GCM10010211_65030</name>
</gene>
<evidence type="ECO:0000313" key="1">
    <source>
        <dbReference type="EMBL" id="GGU89457.1"/>
    </source>
</evidence>
<evidence type="ECO:0000313" key="2">
    <source>
        <dbReference type="Proteomes" id="UP000654471"/>
    </source>
</evidence>
<comment type="caution">
    <text evidence="1">The sequence shown here is derived from an EMBL/GenBank/DDBJ whole genome shotgun (WGS) entry which is preliminary data.</text>
</comment>
<reference evidence="2" key="1">
    <citation type="journal article" date="2019" name="Int. J. Syst. Evol. Microbiol.">
        <title>The Global Catalogue of Microorganisms (GCM) 10K type strain sequencing project: providing services to taxonomists for standard genome sequencing and annotation.</title>
        <authorList>
            <consortium name="The Broad Institute Genomics Platform"/>
            <consortium name="The Broad Institute Genome Sequencing Center for Infectious Disease"/>
            <person name="Wu L."/>
            <person name="Ma J."/>
        </authorList>
    </citation>
    <scope>NUCLEOTIDE SEQUENCE [LARGE SCALE GENOMIC DNA]</scope>
    <source>
        <strain evidence="2">JCM 3399</strain>
    </source>
</reference>